<dbReference type="EMBL" id="CACVKT020002486">
    <property type="protein sequence ID" value="CAC5378051.1"/>
    <property type="molecule type" value="Genomic_DNA"/>
</dbReference>
<dbReference type="Pfam" id="PF24066">
    <property type="entry name" value="Hisat_C"/>
    <property type="match status" value="1"/>
</dbReference>
<feature type="domain" description="Histidine N-acetyltransferase C-terminal" evidence="1">
    <location>
        <begin position="165"/>
        <end position="285"/>
    </location>
</feature>
<dbReference type="Proteomes" id="UP000507470">
    <property type="component" value="Unassembled WGS sequence"/>
</dbReference>
<dbReference type="PANTHER" id="PTHR47403">
    <property type="entry name" value="LOC100145250 PROTEIN"/>
    <property type="match status" value="1"/>
</dbReference>
<accession>A0A6J8B3N8</accession>
<dbReference type="PANTHER" id="PTHR47403:SF6">
    <property type="entry name" value="N-ACETYLTRANSFERASE DOMAIN-CONTAINING PROTEIN"/>
    <property type="match status" value="1"/>
</dbReference>
<evidence type="ECO:0000259" key="1">
    <source>
        <dbReference type="Pfam" id="PF24066"/>
    </source>
</evidence>
<dbReference type="InterPro" id="IPR016181">
    <property type="entry name" value="Acyl_CoA_acyltransferase"/>
</dbReference>
<evidence type="ECO:0000313" key="3">
    <source>
        <dbReference type="Proteomes" id="UP000507470"/>
    </source>
</evidence>
<protein>
    <recommendedName>
        <fullName evidence="1">Histidine N-acetyltransferase C-terminal domain-containing protein</fullName>
    </recommendedName>
</protein>
<dbReference type="InterPro" id="IPR056483">
    <property type="entry name" value="Hisat_C"/>
</dbReference>
<keyword evidence="3" id="KW-1185">Reference proteome</keyword>
<organism evidence="2 3">
    <name type="scientific">Mytilus coruscus</name>
    <name type="common">Sea mussel</name>
    <dbReference type="NCBI Taxonomy" id="42192"/>
    <lineage>
        <taxon>Eukaryota</taxon>
        <taxon>Metazoa</taxon>
        <taxon>Spiralia</taxon>
        <taxon>Lophotrochozoa</taxon>
        <taxon>Mollusca</taxon>
        <taxon>Bivalvia</taxon>
        <taxon>Autobranchia</taxon>
        <taxon>Pteriomorphia</taxon>
        <taxon>Mytilida</taxon>
        <taxon>Mytiloidea</taxon>
        <taxon>Mytilidae</taxon>
        <taxon>Mytilinae</taxon>
        <taxon>Mytilus</taxon>
    </lineage>
</organism>
<dbReference type="OrthoDB" id="6086192at2759"/>
<dbReference type="SUPFAM" id="SSF55729">
    <property type="entry name" value="Acyl-CoA N-acyltransferases (Nat)"/>
    <property type="match status" value="1"/>
</dbReference>
<gene>
    <name evidence="2" type="ORF">MCOR_14298</name>
</gene>
<sequence>MAGLYEKLILNRVSLDDYEKVMTIRNKEEVFDGRDRLPFQFHRIVGSSNTLAFAALLEDDSIAFSLAYIIDNGKTCVSKSSRVATKHEGKGVMKWLFKEMVDVVKASTGVLNLASLYFYESEERRTLHLTKSKAITTVDRAFTEFYINRRNLFTSKEKFSINTTSKIKLLDRQQLEVLLTLPHTSASLFPECRVVIDLVPYRPIKPSVAYMIQTTKSVIGSNLDDANSSLISFGNYSEVYQGLLYYIDLYGNVMKNIEAHIQYHMERIKNIESESDNFVIQIYCEKHANIDLVLATLKKFGFGLEENNPEYCLCVERNIR</sequence>
<name>A0A6J8B3N8_MYTCO</name>
<proteinExistence type="predicted"/>
<reference evidence="2 3" key="1">
    <citation type="submission" date="2020-06" db="EMBL/GenBank/DDBJ databases">
        <authorList>
            <person name="Li R."/>
            <person name="Bekaert M."/>
        </authorList>
    </citation>
    <scope>NUCLEOTIDE SEQUENCE [LARGE SCALE GENOMIC DNA]</scope>
    <source>
        <strain evidence="3">wild</strain>
    </source>
</reference>
<dbReference type="AlphaFoldDB" id="A0A6J8B3N8"/>
<evidence type="ECO:0000313" key="2">
    <source>
        <dbReference type="EMBL" id="CAC5378051.1"/>
    </source>
</evidence>